<dbReference type="Gene3D" id="3.40.50.720">
    <property type="entry name" value="NAD(P)-binding Rossmann-like Domain"/>
    <property type="match status" value="1"/>
</dbReference>
<evidence type="ECO:0000313" key="2">
    <source>
        <dbReference type="EMBL" id="PVH28807.1"/>
    </source>
</evidence>
<dbReference type="PANTHER" id="PTHR15020">
    <property type="entry name" value="FLAVIN REDUCTASE-RELATED"/>
    <property type="match status" value="1"/>
</dbReference>
<name>A0A2T8HTN6_9RHOB</name>
<comment type="caution">
    <text evidence="2">The sequence shown here is derived from an EMBL/GenBank/DDBJ whole genome shotgun (WGS) entry which is preliminary data.</text>
</comment>
<dbReference type="Pfam" id="PF13460">
    <property type="entry name" value="NAD_binding_10"/>
    <property type="match status" value="1"/>
</dbReference>
<protein>
    <submittedName>
        <fullName evidence="2">NAD-dependent epimerase</fullName>
    </submittedName>
</protein>
<evidence type="ECO:0000313" key="3">
    <source>
        <dbReference type="Proteomes" id="UP000245911"/>
    </source>
</evidence>
<feature type="domain" description="NAD(P)-binding" evidence="1">
    <location>
        <begin position="7"/>
        <end position="222"/>
    </location>
</feature>
<proteinExistence type="predicted"/>
<dbReference type="SUPFAM" id="SSF51735">
    <property type="entry name" value="NAD(P)-binding Rossmann-fold domains"/>
    <property type="match status" value="1"/>
</dbReference>
<dbReference type="InterPro" id="IPR016040">
    <property type="entry name" value="NAD(P)-bd_dom"/>
</dbReference>
<organism evidence="2 3">
    <name type="scientific">Pararhodobacter oceanensis</name>
    <dbReference type="NCBI Taxonomy" id="2172121"/>
    <lineage>
        <taxon>Bacteria</taxon>
        <taxon>Pseudomonadati</taxon>
        <taxon>Pseudomonadota</taxon>
        <taxon>Alphaproteobacteria</taxon>
        <taxon>Rhodobacterales</taxon>
        <taxon>Paracoccaceae</taxon>
        <taxon>Pararhodobacter</taxon>
    </lineage>
</organism>
<dbReference type="EMBL" id="QDKM01000004">
    <property type="protein sequence ID" value="PVH28807.1"/>
    <property type="molecule type" value="Genomic_DNA"/>
</dbReference>
<dbReference type="InterPro" id="IPR036291">
    <property type="entry name" value="NAD(P)-bd_dom_sf"/>
</dbReference>
<dbReference type="OrthoDB" id="7419852at2"/>
<dbReference type="PANTHER" id="PTHR15020:SF11">
    <property type="entry name" value="OS06G0360300 PROTEIN"/>
    <property type="match status" value="1"/>
</dbReference>
<gene>
    <name evidence="2" type="ORF">DDE20_11595</name>
</gene>
<accession>A0A2T8HTN6</accession>
<evidence type="ECO:0000259" key="1">
    <source>
        <dbReference type="Pfam" id="PF13460"/>
    </source>
</evidence>
<keyword evidence="3" id="KW-1185">Reference proteome</keyword>
<dbReference type="RefSeq" id="WP_116558652.1">
    <property type="nucleotide sequence ID" value="NZ_QDKM01000004.1"/>
</dbReference>
<sequence>MEVLVVGASGATGRLLVADLLARGHRVRAVLRAKSSLPEALRQHPDLSLTEASLLVLSDAELMRLVAGCDAVASCLGHTLSVKGIYGAPRRLVTDATRRLCDAIRANAPQQPVKFVLMNTSGNRNRDLNERISLAQKAVIALLRLVLPPHVDNEAAAEYLRLAIGQNDPQIEWAVVRPDALVDHPEISAIEAHPSPIRSAIFNAGKISRINVAHFIADLITRDEQWQRWRGRMPVIYNDMRDQTANISQPQPARV</sequence>
<reference evidence="2 3" key="1">
    <citation type="submission" date="2018-04" db="EMBL/GenBank/DDBJ databases">
        <title>Pararhodobacter oceanense sp. nov., isolated from marine intertidal sediment.</title>
        <authorList>
            <person name="Wang X.-L."/>
            <person name="Du Z.-J."/>
        </authorList>
    </citation>
    <scope>NUCLEOTIDE SEQUENCE [LARGE SCALE GENOMIC DNA]</scope>
    <source>
        <strain evidence="2 3">AM505</strain>
    </source>
</reference>
<dbReference type="Proteomes" id="UP000245911">
    <property type="component" value="Unassembled WGS sequence"/>
</dbReference>
<dbReference type="AlphaFoldDB" id="A0A2T8HTN6"/>